<evidence type="ECO:0000313" key="4">
    <source>
        <dbReference type="EMBL" id="TJY43319.1"/>
    </source>
</evidence>
<dbReference type="EMBL" id="SUPK01000002">
    <property type="protein sequence ID" value="TJY43319.1"/>
    <property type="molecule type" value="Genomic_DNA"/>
</dbReference>
<evidence type="ECO:0000259" key="3">
    <source>
        <dbReference type="PROSITE" id="PS51272"/>
    </source>
</evidence>
<accession>A0A4V5LSJ6</accession>
<keyword evidence="5" id="KW-1185">Reference proteome</keyword>
<sequence length="345" mass="37762">MRRIFTMKWLKSKPLMLLLLIASLCLSLAGSAYAFSDVGKDPEKASIEQLEKMGVISGDGKGKFAPGKAMNVASAVTLIVKGLDLNIDNLRFIKAPEASDYFTQVPNKAWYAQAFVIAHLNGLDLPKNMDPKANATREQFTYWLYKAILTKGEYAWIQMYMTFNDEKSVNPAYMEAVQRLLISKIAKLDAKENFRPKAAISRSEAAGMVHRAIQFVANTQPIPPVNPETTVLSDIKLTTEKVSDDLLKVTVSAMAPHPGYGIDISSIRFIGDQAIVNYRLILPDPAAFYPQVITEVKASAYVSSKYKPVLGEQEPAETALTKHPIRNPDGTSGGTGTTDGSPSGK</sequence>
<dbReference type="OrthoDB" id="1738667at2"/>
<dbReference type="AlphaFoldDB" id="A0A4V5LSJ6"/>
<feature type="domain" description="SLH" evidence="3">
    <location>
        <begin position="160"/>
        <end position="223"/>
    </location>
</feature>
<gene>
    <name evidence="4" type="ORF">E5161_05345</name>
</gene>
<name>A0A4V5LSJ6_9BACL</name>
<dbReference type="Proteomes" id="UP000309673">
    <property type="component" value="Unassembled WGS sequence"/>
</dbReference>
<evidence type="ECO:0000256" key="2">
    <source>
        <dbReference type="SAM" id="SignalP"/>
    </source>
</evidence>
<organism evidence="4 5">
    <name type="scientific">Cohnella pontilimi</name>
    <dbReference type="NCBI Taxonomy" id="2564100"/>
    <lineage>
        <taxon>Bacteria</taxon>
        <taxon>Bacillati</taxon>
        <taxon>Bacillota</taxon>
        <taxon>Bacilli</taxon>
        <taxon>Bacillales</taxon>
        <taxon>Paenibacillaceae</taxon>
        <taxon>Cohnella</taxon>
    </lineage>
</organism>
<comment type="caution">
    <text evidence="4">The sequence shown here is derived from an EMBL/GenBank/DDBJ whole genome shotgun (WGS) entry which is preliminary data.</text>
</comment>
<evidence type="ECO:0000256" key="1">
    <source>
        <dbReference type="SAM" id="MobiDB-lite"/>
    </source>
</evidence>
<dbReference type="PROSITE" id="PS51272">
    <property type="entry name" value="SLH"/>
    <property type="match status" value="2"/>
</dbReference>
<dbReference type="InterPro" id="IPR001119">
    <property type="entry name" value="SLH_dom"/>
</dbReference>
<feature type="signal peptide" evidence="2">
    <location>
        <begin position="1"/>
        <end position="34"/>
    </location>
</feature>
<evidence type="ECO:0000313" key="5">
    <source>
        <dbReference type="Proteomes" id="UP000309673"/>
    </source>
</evidence>
<feature type="chain" id="PRO_5020514440" evidence="2">
    <location>
        <begin position="35"/>
        <end position="345"/>
    </location>
</feature>
<proteinExistence type="predicted"/>
<keyword evidence="2" id="KW-0732">Signal</keyword>
<protein>
    <submittedName>
        <fullName evidence="4">S-layer homology domain-containing protein</fullName>
    </submittedName>
</protein>
<reference evidence="4 5" key="1">
    <citation type="submission" date="2019-04" db="EMBL/GenBank/DDBJ databases">
        <title>Cohnella sp. nov., isolated from soil.</title>
        <authorList>
            <person name="Kim W."/>
        </authorList>
    </citation>
    <scope>NUCLEOTIDE SEQUENCE [LARGE SCALE GENOMIC DNA]</scope>
    <source>
        <strain evidence="4 5">CAU 1483</strain>
    </source>
</reference>
<feature type="region of interest" description="Disordered" evidence="1">
    <location>
        <begin position="312"/>
        <end position="345"/>
    </location>
</feature>
<feature type="domain" description="SLH" evidence="3">
    <location>
        <begin position="30"/>
        <end position="93"/>
    </location>
</feature>
<dbReference type="Pfam" id="PF00395">
    <property type="entry name" value="SLH"/>
    <property type="match status" value="2"/>
</dbReference>